<feature type="transmembrane region" description="Helical" evidence="1">
    <location>
        <begin position="6"/>
        <end position="24"/>
    </location>
</feature>
<dbReference type="Proteomes" id="UP000236151">
    <property type="component" value="Unassembled WGS sequence"/>
</dbReference>
<reference evidence="2 3" key="1">
    <citation type="submission" date="2017-06" db="EMBL/GenBank/DDBJ databases">
        <title>Investigating the central metabolism of Clostridium thermosuccinogenes.</title>
        <authorList>
            <person name="Koendjbiharie J.G."/>
            <person name="van Kranenburg R."/>
        </authorList>
    </citation>
    <scope>NUCLEOTIDE SEQUENCE [LARGE SCALE GENOMIC DNA]</scope>
    <source>
        <strain evidence="2 3">DSM 5806</strain>
    </source>
</reference>
<keyword evidence="1" id="KW-0472">Membrane</keyword>
<gene>
    <name evidence="2" type="ORF">CDQ84_14680</name>
</gene>
<keyword evidence="1" id="KW-0812">Transmembrane</keyword>
<dbReference type="Pfam" id="PF14903">
    <property type="entry name" value="WG_beta_rep"/>
    <property type="match status" value="8"/>
</dbReference>
<evidence type="ECO:0000313" key="2">
    <source>
        <dbReference type="EMBL" id="PNT96731.1"/>
    </source>
</evidence>
<protein>
    <recommendedName>
        <fullName evidence="4">WG repeat-containing protein</fullName>
    </recommendedName>
</protein>
<organism evidence="2 3">
    <name type="scientific">Clostridium thermosuccinogenes</name>
    <dbReference type="NCBI Taxonomy" id="84032"/>
    <lineage>
        <taxon>Bacteria</taxon>
        <taxon>Bacillati</taxon>
        <taxon>Bacillota</taxon>
        <taxon>Clostridia</taxon>
        <taxon>Eubacteriales</taxon>
        <taxon>Clostridiaceae</taxon>
        <taxon>Clostridium</taxon>
    </lineage>
</organism>
<dbReference type="KEGG" id="cthd:CDO33_12230"/>
<name>A0A2K2FD73_9CLOT</name>
<sequence>MDICIILTDIIKFFILYVLSNYLVKQHKRRINSMKKAVAVILLFCILYIHGFGVFAKSEVYSGELDYAGSFSGDFAVVGKYEGKFKYGYIDKSGKLVIDMKFDYCEDFSENLAKVGIGEDLSSMKYGYIKTNGSYLIKPQFDIAYAMHKGYALVGLKKGKDYKYGLVSNKGKIVVEPKYDYIDVGDYLLDKGYAITSLNSQYGLVNLKTGKIIEPKYKSIALMSNYIRISSMVDGKEKYGFILFNGKVIEPAFDWIHHFGSIAKVIGMVEIDGKFGLMGADGKYVLEPKYDEIREFNDGITHVKLGDKYGYVDSDGSFLTDIEFEDISAFSKGISYVKKNGKWGLLNIDGTYKAEPIYDSISLVNGQIEAVLNGEKKLLNLDGSSKFDNDYVYMYPFVSIEGASKVMKDGKEVIIDAEGKPIFKKDFDKIWDFVDGVARIELKGKVGYLTIDDKYLVEPIYDSAYKDEATSCYNTKDNELWGLVLTDGTVIKPMSDAPIHFYGDYGIIRVGQKKTYIDKKGKRLTNEVFDDCYPFSDGFGRVTINGKTNYLNTAGKLMNRNFDFGQDFKEGFACVYDSGRYRFIDKNGNFAFGETAKFLSAKSFSNGLAAIYADNGKWGYIDTKGKIVIQPQFEGAFNFDEKLAPVIKSGKIGFIDKTGKFVIQPVYESATEFEN</sequence>
<keyword evidence="3" id="KW-1185">Reference proteome</keyword>
<dbReference type="PANTHER" id="PTHR37841">
    <property type="entry name" value="GLR2918 PROTEIN"/>
    <property type="match status" value="1"/>
</dbReference>
<dbReference type="AlphaFoldDB" id="A0A2K2FD73"/>
<proteinExistence type="predicted"/>
<comment type="caution">
    <text evidence="2">The sequence shown here is derived from an EMBL/GenBank/DDBJ whole genome shotgun (WGS) entry which is preliminary data.</text>
</comment>
<dbReference type="PANTHER" id="PTHR37841:SF1">
    <property type="entry name" value="DUF3298 DOMAIN-CONTAINING PROTEIN"/>
    <property type="match status" value="1"/>
</dbReference>
<feature type="transmembrane region" description="Helical" evidence="1">
    <location>
        <begin position="36"/>
        <end position="56"/>
    </location>
</feature>
<evidence type="ECO:0000313" key="3">
    <source>
        <dbReference type="Proteomes" id="UP000236151"/>
    </source>
</evidence>
<evidence type="ECO:0000256" key="1">
    <source>
        <dbReference type="SAM" id="Phobius"/>
    </source>
</evidence>
<dbReference type="InterPro" id="IPR032774">
    <property type="entry name" value="WG_beta_rep"/>
</dbReference>
<evidence type="ECO:0008006" key="4">
    <source>
        <dbReference type="Google" id="ProtNLM"/>
    </source>
</evidence>
<keyword evidence="1" id="KW-1133">Transmembrane helix</keyword>
<accession>A0A2K2FD73</accession>
<dbReference type="EMBL" id="NIOJ01000045">
    <property type="protein sequence ID" value="PNT96731.1"/>
    <property type="molecule type" value="Genomic_DNA"/>
</dbReference>